<organism evidence="2 3">
    <name type="scientific">Paramarasmius palmivorus</name>
    <dbReference type="NCBI Taxonomy" id="297713"/>
    <lineage>
        <taxon>Eukaryota</taxon>
        <taxon>Fungi</taxon>
        <taxon>Dikarya</taxon>
        <taxon>Basidiomycota</taxon>
        <taxon>Agaricomycotina</taxon>
        <taxon>Agaricomycetes</taxon>
        <taxon>Agaricomycetidae</taxon>
        <taxon>Agaricales</taxon>
        <taxon>Marasmiineae</taxon>
        <taxon>Marasmiaceae</taxon>
        <taxon>Paramarasmius</taxon>
    </lineage>
</organism>
<accession>A0AAW0B5N3</accession>
<keyword evidence="1" id="KW-0812">Transmembrane</keyword>
<evidence type="ECO:0000313" key="3">
    <source>
        <dbReference type="Proteomes" id="UP001383192"/>
    </source>
</evidence>
<feature type="transmembrane region" description="Helical" evidence="1">
    <location>
        <begin position="109"/>
        <end position="128"/>
    </location>
</feature>
<proteinExistence type="predicted"/>
<dbReference type="Proteomes" id="UP001383192">
    <property type="component" value="Unassembled WGS sequence"/>
</dbReference>
<evidence type="ECO:0008006" key="4">
    <source>
        <dbReference type="Google" id="ProtNLM"/>
    </source>
</evidence>
<gene>
    <name evidence="2" type="ORF">VNI00_017521</name>
</gene>
<feature type="transmembrane region" description="Helical" evidence="1">
    <location>
        <begin position="35"/>
        <end position="58"/>
    </location>
</feature>
<keyword evidence="1" id="KW-0472">Membrane</keyword>
<evidence type="ECO:0000313" key="2">
    <source>
        <dbReference type="EMBL" id="KAK7021076.1"/>
    </source>
</evidence>
<name>A0AAW0B5N3_9AGAR</name>
<feature type="transmembrane region" description="Helical" evidence="1">
    <location>
        <begin position="148"/>
        <end position="167"/>
    </location>
</feature>
<protein>
    <recommendedName>
        <fullName evidence="4">Integral membrane protein</fullName>
    </recommendedName>
</protein>
<feature type="transmembrane region" description="Helical" evidence="1">
    <location>
        <begin position="78"/>
        <end position="97"/>
    </location>
</feature>
<dbReference type="EMBL" id="JAYKXP010000176">
    <property type="protein sequence ID" value="KAK7021076.1"/>
    <property type="molecule type" value="Genomic_DNA"/>
</dbReference>
<reference evidence="2 3" key="1">
    <citation type="submission" date="2024-01" db="EMBL/GenBank/DDBJ databases">
        <title>A draft genome for a cacao thread blight-causing isolate of Paramarasmius palmivorus.</title>
        <authorList>
            <person name="Baruah I.K."/>
            <person name="Bukari Y."/>
            <person name="Amoako-Attah I."/>
            <person name="Meinhardt L.W."/>
            <person name="Bailey B.A."/>
            <person name="Cohen S.P."/>
        </authorList>
    </citation>
    <scope>NUCLEOTIDE SEQUENCE [LARGE SCALE GENOMIC DNA]</scope>
    <source>
        <strain evidence="2 3">GH-12</strain>
    </source>
</reference>
<keyword evidence="1" id="KW-1133">Transmembrane helix</keyword>
<comment type="caution">
    <text evidence="2">The sequence shown here is derived from an EMBL/GenBank/DDBJ whole genome shotgun (WGS) entry which is preliminary data.</text>
</comment>
<keyword evidence="3" id="KW-1185">Reference proteome</keyword>
<dbReference type="AlphaFoldDB" id="A0AAW0B5N3"/>
<evidence type="ECO:0000256" key="1">
    <source>
        <dbReference type="SAM" id="Phobius"/>
    </source>
</evidence>
<sequence length="182" mass="20678">MWDVLTQVFGLSTAFLSDTMLMHRCYIIWGSSRRIAVLMIMALITVVAVIQAVMTTFIAPQYPSKQMLTSYLSFTFRVTNTVFNFGLTGLTAGRIWWIARRIDMQKKYCTIVAILLESGIIYPMVQILDLTFNYVIFPQQSRAPGFPFDLFEVVYHACGIAPALIIVRAEARKTVETEVSEL</sequence>